<dbReference type="SMART" id="SM00849">
    <property type="entry name" value="Lactamase_B"/>
    <property type="match status" value="1"/>
</dbReference>
<keyword evidence="4" id="KW-0378">Hydrolase</keyword>
<comment type="cofactor">
    <cofactor evidence="1">
        <name>Zn(2+)</name>
        <dbReference type="ChEBI" id="CHEBI:29105"/>
    </cofactor>
</comment>
<comment type="caution">
    <text evidence="7">The sequence shown here is derived from an EMBL/GenBank/DDBJ whole genome shotgun (WGS) entry which is preliminary data.</text>
</comment>
<feature type="domain" description="Metallo-beta-lactamase" evidence="6">
    <location>
        <begin position="34"/>
        <end position="224"/>
    </location>
</feature>
<dbReference type="PANTHER" id="PTHR42978:SF2">
    <property type="entry name" value="102 KBASES UNSTABLE REGION: FROM 1 TO 119443"/>
    <property type="match status" value="1"/>
</dbReference>
<dbReference type="Pfam" id="PF00753">
    <property type="entry name" value="Lactamase_B"/>
    <property type="match status" value="1"/>
</dbReference>
<name>V7I8N3_9CLOT</name>
<keyword evidence="3" id="KW-0479">Metal-binding</keyword>
<protein>
    <recommendedName>
        <fullName evidence="6">Metallo-beta-lactamase domain-containing protein</fullName>
    </recommendedName>
</protein>
<evidence type="ECO:0000256" key="2">
    <source>
        <dbReference type="ARBA" id="ARBA00007749"/>
    </source>
</evidence>
<dbReference type="STRING" id="994573.T472_0200330"/>
<keyword evidence="8" id="KW-1185">Reference proteome</keyword>
<dbReference type="RefSeq" id="WP_023383467.1">
    <property type="nucleotide sequence ID" value="NZ_AXUN02000004.1"/>
</dbReference>
<dbReference type="PANTHER" id="PTHR42978">
    <property type="entry name" value="QUORUM-QUENCHING LACTONASE YTNP-RELATED-RELATED"/>
    <property type="match status" value="1"/>
</dbReference>
<dbReference type="GO" id="GO:0046872">
    <property type="term" value="F:metal ion binding"/>
    <property type="evidence" value="ECO:0007669"/>
    <property type="project" value="UniProtKB-KW"/>
</dbReference>
<evidence type="ECO:0000256" key="4">
    <source>
        <dbReference type="ARBA" id="ARBA00022801"/>
    </source>
</evidence>
<dbReference type="AlphaFoldDB" id="V7I8N3"/>
<dbReference type="OrthoDB" id="9761531at2"/>
<organism evidence="7 8">
    <name type="scientific">Youngiibacter fragilis 232.1</name>
    <dbReference type="NCBI Taxonomy" id="994573"/>
    <lineage>
        <taxon>Bacteria</taxon>
        <taxon>Bacillati</taxon>
        <taxon>Bacillota</taxon>
        <taxon>Clostridia</taxon>
        <taxon>Eubacteriales</taxon>
        <taxon>Clostridiaceae</taxon>
        <taxon>Youngiibacter</taxon>
    </lineage>
</organism>
<dbReference type="Gene3D" id="3.60.15.10">
    <property type="entry name" value="Ribonuclease Z/Hydroxyacylglutathione hydrolase-like"/>
    <property type="match status" value="1"/>
</dbReference>
<dbReference type="Proteomes" id="UP000017747">
    <property type="component" value="Unassembled WGS sequence"/>
</dbReference>
<dbReference type="InterPro" id="IPR001279">
    <property type="entry name" value="Metallo-B-lactamas"/>
</dbReference>
<proteinExistence type="inferred from homology"/>
<evidence type="ECO:0000259" key="6">
    <source>
        <dbReference type="SMART" id="SM00849"/>
    </source>
</evidence>
<evidence type="ECO:0000256" key="5">
    <source>
        <dbReference type="ARBA" id="ARBA00022833"/>
    </source>
</evidence>
<accession>V7I8N3</accession>
<comment type="similarity">
    <text evidence="2">Belongs to the metallo-beta-lactamase superfamily.</text>
</comment>
<dbReference type="InterPro" id="IPR036866">
    <property type="entry name" value="RibonucZ/Hydroxyglut_hydro"/>
</dbReference>
<evidence type="ECO:0000256" key="1">
    <source>
        <dbReference type="ARBA" id="ARBA00001947"/>
    </source>
</evidence>
<evidence type="ECO:0000313" key="8">
    <source>
        <dbReference type="Proteomes" id="UP000017747"/>
    </source>
</evidence>
<dbReference type="EMBL" id="AXUN02000004">
    <property type="protein sequence ID" value="ETA82570.1"/>
    <property type="molecule type" value="Genomic_DNA"/>
</dbReference>
<evidence type="ECO:0000313" key="7">
    <source>
        <dbReference type="EMBL" id="ETA82570.1"/>
    </source>
</evidence>
<gene>
    <name evidence="7" type="ORF">T472_0200330</name>
</gene>
<evidence type="ECO:0000256" key="3">
    <source>
        <dbReference type="ARBA" id="ARBA00022723"/>
    </source>
</evidence>
<dbReference type="SUPFAM" id="SSF56281">
    <property type="entry name" value="Metallo-hydrolase/oxidoreductase"/>
    <property type="match status" value="1"/>
</dbReference>
<sequence length="274" mass="30517">MGNWKIKSLYYGKITVPKGNLTAGLDPDLLIDFPYTGFLLQDGKQNVLVDTGIHEDHIIDGKAWGGCPAEGGNSFVLNALEMEGLTPKDIDTVVYTHLHNDHAGCALLFPEAKTYFQKDEYLNLLNPLPTQKIREDFDARTPGDLAQLKDIYVLDGDMILPNGLELYKVPGHTSGSMAIVVPTAEGRYVITGDIPHLGVSLFPKLNKMELLGGEIVDITPAPDKMMPYLFNSVIYNHYAAYDSFNKLKSLAQEFEPRWYLTGHDCWVINKHSFG</sequence>
<dbReference type="CDD" id="cd07729">
    <property type="entry name" value="AHL_lactonase_MBL-fold"/>
    <property type="match status" value="1"/>
</dbReference>
<keyword evidence="5" id="KW-0862">Zinc</keyword>
<reference evidence="7 8" key="1">
    <citation type="journal article" date="2014" name="Genome Announc.">
        <title>Genome Sequence of Youngiibacter fragilis, the Type Strain of the Genus Youngiibacter.</title>
        <authorList>
            <person name="Wawrik C.B."/>
            <person name="Callaghan A.V."/>
            <person name="Stamps B.W."/>
            <person name="Wawrik B."/>
        </authorList>
    </citation>
    <scope>NUCLEOTIDE SEQUENCE [LARGE SCALE GENOMIC DNA]</scope>
    <source>
        <strain evidence="7 8">232.1</strain>
    </source>
</reference>
<dbReference type="GO" id="GO:0016787">
    <property type="term" value="F:hydrolase activity"/>
    <property type="evidence" value="ECO:0007669"/>
    <property type="project" value="UniProtKB-KW"/>
</dbReference>
<dbReference type="eggNOG" id="COG0491">
    <property type="taxonomic scope" value="Bacteria"/>
</dbReference>
<dbReference type="InterPro" id="IPR051013">
    <property type="entry name" value="MBL_superfamily_lactonases"/>
</dbReference>